<reference evidence="2" key="1">
    <citation type="submission" date="2018-12" db="EMBL/GenBank/DDBJ databases">
        <authorList>
            <person name="Will S."/>
            <person name="Neumann-Schaal M."/>
            <person name="Henke P."/>
        </authorList>
    </citation>
    <scope>NUCLEOTIDE SEQUENCE</scope>
    <source>
        <strain evidence="2">PCC 7102</strain>
    </source>
</reference>
<evidence type="ECO:0000259" key="1">
    <source>
        <dbReference type="Pfam" id="PF08241"/>
    </source>
</evidence>
<dbReference type="InterPro" id="IPR050508">
    <property type="entry name" value="Methyltransf_Superfamily"/>
</dbReference>
<dbReference type="OrthoDB" id="9778766at2"/>
<gene>
    <name evidence="2" type="ORF">DSM106972_041930</name>
</gene>
<dbReference type="CDD" id="cd02440">
    <property type="entry name" value="AdoMet_MTases"/>
    <property type="match status" value="1"/>
</dbReference>
<protein>
    <recommendedName>
        <fullName evidence="1">Methyltransferase type 11 domain-containing protein</fullName>
    </recommendedName>
</protein>
<sequence length="303" mass="33911">MLNQLLDLKKLILVENNVEAWEDGILKCKIPHITPAIEANSYYFGHPEWGKNYFEACHRDEKFVELWQAVINRWDAAIVVDIGCGPGNVYASLKDQCGEPSLLIGVDVSLGALKMAQKIGYTPVLADAHQLPFISGFADIVMLNACLHHCDDMAKVLAEAARLVRPGGLLITDHDPQLTAYQFRGLGLLLWQMRLPFYRLIKRGGHSTSQEQFWSIATEVHHKPGDGTTSEFYRHILEPLGFAVQIYPHSHMVGEKALQGDYGKSFDKCRFAQRLSSIDPDKTEAALSLMCVARQRMMNGCNG</sequence>
<evidence type="ECO:0000313" key="2">
    <source>
        <dbReference type="EMBL" id="RUT04624.1"/>
    </source>
</evidence>
<organism evidence="2 3">
    <name type="scientific">Dulcicalothrix desertica PCC 7102</name>
    <dbReference type="NCBI Taxonomy" id="232991"/>
    <lineage>
        <taxon>Bacteria</taxon>
        <taxon>Bacillati</taxon>
        <taxon>Cyanobacteriota</taxon>
        <taxon>Cyanophyceae</taxon>
        <taxon>Nostocales</taxon>
        <taxon>Calotrichaceae</taxon>
        <taxon>Dulcicalothrix</taxon>
    </lineage>
</organism>
<dbReference type="Proteomes" id="UP000271624">
    <property type="component" value="Unassembled WGS sequence"/>
</dbReference>
<proteinExistence type="predicted"/>
<dbReference type="Pfam" id="PF08241">
    <property type="entry name" value="Methyltransf_11"/>
    <property type="match status" value="1"/>
</dbReference>
<dbReference type="InterPro" id="IPR013216">
    <property type="entry name" value="Methyltransf_11"/>
</dbReference>
<keyword evidence="3" id="KW-1185">Reference proteome</keyword>
<dbReference type="GO" id="GO:0008757">
    <property type="term" value="F:S-adenosylmethionine-dependent methyltransferase activity"/>
    <property type="evidence" value="ECO:0007669"/>
    <property type="project" value="InterPro"/>
</dbReference>
<dbReference type="RefSeq" id="WP_127082604.1">
    <property type="nucleotide sequence ID" value="NZ_RSCL01000010.1"/>
</dbReference>
<dbReference type="InterPro" id="IPR029063">
    <property type="entry name" value="SAM-dependent_MTases_sf"/>
</dbReference>
<dbReference type="EMBL" id="RSCL01000010">
    <property type="protein sequence ID" value="RUT04624.1"/>
    <property type="molecule type" value="Genomic_DNA"/>
</dbReference>
<dbReference type="Gene3D" id="3.40.50.150">
    <property type="entry name" value="Vaccinia Virus protein VP39"/>
    <property type="match status" value="1"/>
</dbReference>
<dbReference type="SUPFAM" id="SSF53335">
    <property type="entry name" value="S-adenosyl-L-methionine-dependent methyltransferases"/>
    <property type="match status" value="1"/>
</dbReference>
<name>A0A3S1CCQ5_9CYAN</name>
<comment type="caution">
    <text evidence="2">The sequence shown here is derived from an EMBL/GenBank/DDBJ whole genome shotgun (WGS) entry which is preliminary data.</text>
</comment>
<evidence type="ECO:0000313" key="3">
    <source>
        <dbReference type="Proteomes" id="UP000271624"/>
    </source>
</evidence>
<reference evidence="2" key="2">
    <citation type="journal article" date="2019" name="Genome Biol. Evol.">
        <title>Day and night: Metabolic profiles and evolutionary relationships of six axenic non-marine cyanobacteria.</title>
        <authorList>
            <person name="Will S.E."/>
            <person name="Henke P."/>
            <person name="Boedeker C."/>
            <person name="Huang S."/>
            <person name="Brinkmann H."/>
            <person name="Rohde M."/>
            <person name="Jarek M."/>
            <person name="Friedl T."/>
            <person name="Seufert S."/>
            <person name="Schumacher M."/>
            <person name="Overmann J."/>
            <person name="Neumann-Schaal M."/>
            <person name="Petersen J."/>
        </authorList>
    </citation>
    <scope>NUCLEOTIDE SEQUENCE [LARGE SCALE GENOMIC DNA]</scope>
    <source>
        <strain evidence="2">PCC 7102</strain>
    </source>
</reference>
<accession>A0A3S1CCQ5</accession>
<dbReference type="PANTHER" id="PTHR42912">
    <property type="entry name" value="METHYLTRANSFERASE"/>
    <property type="match status" value="1"/>
</dbReference>
<feature type="domain" description="Methyltransferase type 11" evidence="1">
    <location>
        <begin position="80"/>
        <end position="171"/>
    </location>
</feature>
<dbReference type="PANTHER" id="PTHR42912:SF80">
    <property type="entry name" value="METHYLTRANSFERASE DOMAIN-CONTAINING PROTEIN"/>
    <property type="match status" value="1"/>
</dbReference>
<dbReference type="AlphaFoldDB" id="A0A3S1CCQ5"/>